<dbReference type="AlphaFoldDB" id="A0A1Q9D979"/>
<evidence type="ECO:0000313" key="1">
    <source>
        <dbReference type="EMBL" id="OLP91707.1"/>
    </source>
</evidence>
<sequence>MWKRLWIIGAYVHGGAFGLTRHGQDLPWVARYFNNYLAQAIEKSWPSMNCFWTALAIQFPKHRDSLNERNTYNYVMELKTQSLEGLWVMGDVVGGTIAEDYQHEELDGNRYDSLVVATTKPVLLDPLIELRGLTKAPELLSEEEIELNYTVDMEQNIEIGFYDHDYDAVNVHERTYIEEILRHHATAETDQSPIQAPKELVTLEARDGEDQVIKGMAWCSDVLEISEAIFYLPLNCQMRDVGKILLRVDNQAAISLTRPWSSSSWRTRHLRIRASYIHEQVECEQAAVAFAPGKHQWADLLTRSFPRQRQEELIGIWGFIDVAREVSKVAMARMIVQTTRAKEPPALTLSFELYVMVVVLGIAIGVTTHGKNAPGFTVYGKDTLGFITFGTNNIVVRGPEKVSDYQFKKNYDPDNA</sequence>
<dbReference type="EMBL" id="LSRX01000653">
    <property type="protein sequence ID" value="OLP91707.1"/>
    <property type="molecule type" value="Genomic_DNA"/>
</dbReference>
<dbReference type="OrthoDB" id="408503at2759"/>
<keyword evidence="2" id="KW-1185">Reference proteome</keyword>
<proteinExistence type="predicted"/>
<reference evidence="1 2" key="1">
    <citation type="submission" date="2016-02" db="EMBL/GenBank/DDBJ databases">
        <title>Genome analysis of coral dinoflagellate symbionts highlights evolutionary adaptations to a symbiotic lifestyle.</title>
        <authorList>
            <person name="Aranda M."/>
            <person name="Li Y."/>
            <person name="Liew Y.J."/>
            <person name="Baumgarten S."/>
            <person name="Simakov O."/>
            <person name="Wilson M."/>
            <person name="Piel J."/>
            <person name="Ashoor H."/>
            <person name="Bougouffa S."/>
            <person name="Bajic V.B."/>
            <person name="Ryu T."/>
            <person name="Ravasi T."/>
            <person name="Bayer T."/>
            <person name="Micklem G."/>
            <person name="Kim H."/>
            <person name="Bhak J."/>
            <person name="Lajeunesse T.C."/>
            <person name="Voolstra C.R."/>
        </authorList>
    </citation>
    <scope>NUCLEOTIDE SEQUENCE [LARGE SCALE GENOMIC DNA]</scope>
    <source>
        <strain evidence="1 2">CCMP2467</strain>
    </source>
</reference>
<gene>
    <name evidence="1" type="ORF">AK812_SmicGene26562</name>
</gene>
<name>A0A1Q9D979_SYMMI</name>
<accession>A0A1Q9D979</accession>
<organism evidence="1 2">
    <name type="scientific">Symbiodinium microadriaticum</name>
    <name type="common">Dinoflagellate</name>
    <name type="synonym">Zooxanthella microadriatica</name>
    <dbReference type="NCBI Taxonomy" id="2951"/>
    <lineage>
        <taxon>Eukaryota</taxon>
        <taxon>Sar</taxon>
        <taxon>Alveolata</taxon>
        <taxon>Dinophyceae</taxon>
        <taxon>Suessiales</taxon>
        <taxon>Symbiodiniaceae</taxon>
        <taxon>Symbiodinium</taxon>
    </lineage>
</organism>
<evidence type="ECO:0000313" key="2">
    <source>
        <dbReference type="Proteomes" id="UP000186817"/>
    </source>
</evidence>
<comment type="caution">
    <text evidence="1">The sequence shown here is derived from an EMBL/GenBank/DDBJ whole genome shotgun (WGS) entry which is preliminary data.</text>
</comment>
<protein>
    <submittedName>
        <fullName evidence="1">Uncharacterized protein</fullName>
    </submittedName>
</protein>
<dbReference type="Proteomes" id="UP000186817">
    <property type="component" value="Unassembled WGS sequence"/>
</dbReference>